<dbReference type="Gene3D" id="3.30.230.10">
    <property type="match status" value="1"/>
</dbReference>
<sequence length="112" mass="13465">MVQFTFSRESRLLNADNFAFVFQQSKRSGTKYFNILSRMNTLGRPRLGLTVAKKIVKQAHERNRIKRLIRESFRLNKHIMLSMDFIVIIKKNVVDLDNYALNKMLEKFWYYN</sequence>
<dbReference type="PANTHER" id="PTHR33992">
    <property type="entry name" value="RIBONUCLEASE P PROTEIN COMPONENT"/>
    <property type="match status" value="1"/>
</dbReference>
<dbReference type="NCBIfam" id="TIGR00188">
    <property type="entry name" value="rnpA"/>
    <property type="match status" value="1"/>
</dbReference>
<dbReference type="GO" id="GO:0001682">
    <property type="term" value="P:tRNA 5'-leader removal"/>
    <property type="evidence" value="ECO:0007669"/>
    <property type="project" value="UniProtKB-UniRule"/>
</dbReference>
<keyword evidence="6 7" id="KW-0694">RNA-binding</keyword>
<accession>F7XX56</accession>
<keyword evidence="4 7" id="KW-0255">Endonuclease</keyword>
<dbReference type="PROSITE" id="PS00648">
    <property type="entry name" value="RIBONUCLEASE_P"/>
    <property type="match status" value="1"/>
</dbReference>
<keyword evidence="2 7" id="KW-0819">tRNA processing</keyword>
<evidence type="ECO:0000256" key="5">
    <source>
        <dbReference type="ARBA" id="ARBA00022801"/>
    </source>
</evidence>
<protein>
    <recommendedName>
        <fullName evidence="7 8">Ribonuclease P protein component</fullName>
        <shortName evidence="7">RNase P protein</shortName>
        <shortName evidence="7">RNaseP protein</shortName>
        <ecNumber evidence="7 8">3.1.26.5</ecNumber>
    </recommendedName>
    <alternativeName>
        <fullName evidence="7">Protein C5</fullName>
    </alternativeName>
</protein>
<comment type="function">
    <text evidence="1 7">RNaseP catalyzes the removal of the 5'-leader sequence from pre-tRNA to produce the mature 5'-terminus. It can also cleave other RNA substrates such as 4.5S RNA. The protein component plays an auxiliary but essential role in vivo by binding to the 5'-leader sequence and broadening the substrate specificity of the ribozyme.</text>
</comment>
<dbReference type="PANTHER" id="PTHR33992:SF1">
    <property type="entry name" value="RIBONUCLEASE P PROTEIN COMPONENT"/>
    <property type="match status" value="1"/>
</dbReference>
<dbReference type="GO" id="GO:0000049">
    <property type="term" value="F:tRNA binding"/>
    <property type="evidence" value="ECO:0007669"/>
    <property type="project" value="UniProtKB-UniRule"/>
</dbReference>
<dbReference type="OrthoDB" id="9796422at2"/>
<dbReference type="GO" id="GO:0004526">
    <property type="term" value="F:ribonuclease P activity"/>
    <property type="evidence" value="ECO:0007669"/>
    <property type="project" value="UniProtKB-UniRule"/>
</dbReference>
<comment type="similarity">
    <text evidence="7">Belongs to the RnpA family.</text>
</comment>
<name>F7XX56_MOREP</name>
<evidence type="ECO:0000313" key="10">
    <source>
        <dbReference type="Proteomes" id="UP000000504"/>
    </source>
</evidence>
<dbReference type="HAMAP" id="MF_00227">
    <property type="entry name" value="RNase_P"/>
    <property type="match status" value="1"/>
</dbReference>
<evidence type="ECO:0000256" key="7">
    <source>
        <dbReference type="HAMAP-Rule" id="MF_00227"/>
    </source>
</evidence>
<evidence type="ECO:0000256" key="1">
    <source>
        <dbReference type="ARBA" id="ARBA00002663"/>
    </source>
</evidence>
<dbReference type="EC" id="3.1.26.5" evidence="7 8"/>
<dbReference type="InterPro" id="IPR014721">
    <property type="entry name" value="Ribsml_uS5_D2-typ_fold_subgr"/>
</dbReference>
<reference evidence="9 10" key="2">
    <citation type="journal article" date="2011" name="Curr. Biol.">
        <title>An interdependent metabolic patchwork in the nested symbiosis of mealybugs.</title>
        <authorList>
            <person name="McCutcheon J.P."/>
            <person name="von Dohlen C.D."/>
        </authorList>
    </citation>
    <scope>NUCLEOTIDE SEQUENCE [LARGE SCALE GENOMIC DNA]</scope>
    <source>
        <strain evidence="9 10">PCIT</strain>
    </source>
</reference>
<dbReference type="eggNOG" id="COG0594">
    <property type="taxonomic scope" value="Bacteria"/>
</dbReference>
<dbReference type="GO" id="GO:0030677">
    <property type="term" value="C:ribonuclease P complex"/>
    <property type="evidence" value="ECO:0007669"/>
    <property type="project" value="TreeGrafter"/>
</dbReference>
<organism evidence="9 10">
    <name type="scientific">Moranella endobia (strain PCIT)</name>
    <dbReference type="NCBI Taxonomy" id="903503"/>
    <lineage>
        <taxon>Bacteria</taxon>
        <taxon>Pseudomonadati</taxon>
        <taxon>Pseudomonadota</taxon>
        <taxon>Gammaproteobacteria</taxon>
        <taxon>Enterobacterales</taxon>
        <taxon>Enterobacteriaceae</taxon>
        <taxon>Candidatus Moranella</taxon>
    </lineage>
</organism>
<keyword evidence="5 7" id="KW-0378">Hydrolase</keyword>
<dbReference type="InterPro" id="IPR020568">
    <property type="entry name" value="Ribosomal_Su5_D2-typ_SF"/>
</dbReference>
<evidence type="ECO:0000256" key="4">
    <source>
        <dbReference type="ARBA" id="ARBA00022759"/>
    </source>
</evidence>
<evidence type="ECO:0000313" key="9">
    <source>
        <dbReference type="EMBL" id="AEI74682.1"/>
    </source>
</evidence>
<reference key="1">
    <citation type="submission" date="2010-09" db="EMBL/GenBank/DDBJ databases">
        <title>An interdependent metabolic patchwork in the nested three-way symbiosis of mealybugs.</title>
        <authorList>
            <person name="McCutcheon J.P."/>
            <person name="von Dohlen C.D."/>
        </authorList>
    </citation>
    <scope>NUCLEOTIDE SEQUENCE</scope>
    <source>
        <strain>PCIT</strain>
    </source>
</reference>
<dbReference type="KEGG" id="men:MEPCIT_014"/>
<dbReference type="HOGENOM" id="CLU_117179_11_0_6"/>
<evidence type="ECO:0000256" key="2">
    <source>
        <dbReference type="ARBA" id="ARBA00022694"/>
    </source>
</evidence>
<dbReference type="InterPro" id="IPR000100">
    <property type="entry name" value="RNase_P"/>
</dbReference>
<keyword evidence="10" id="KW-1185">Reference proteome</keyword>
<dbReference type="InterPro" id="IPR020539">
    <property type="entry name" value="RNase_P_CS"/>
</dbReference>
<dbReference type="Pfam" id="PF00825">
    <property type="entry name" value="Ribonuclease_P"/>
    <property type="match status" value="1"/>
</dbReference>
<dbReference type="AlphaFoldDB" id="F7XX56"/>
<dbReference type="EMBL" id="CP002243">
    <property type="protein sequence ID" value="AEI74682.1"/>
    <property type="molecule type" value="Genomic_DNA"/>
</dbReference>
<comment type="subunit">
    <text evidence="7">Consists of a catalytic RNA component (M1 or rnpB) and a protein subunit.</text>
</comment>
<proteinExistence type="inferred from homology"/>
<dbReference type="Proteomes" id="UP000000504">
    <property type="component" value="Chromosome"/>
</dbReference>
<dbReference type="SUPFAM" id="SSF54211">
    <property type="entry name" value="Ribosomal protein S5 domain 2-like"/>
    <property type="match status" value="1"/>
</dbReference>
<dbReference type="GO" id="GO:0042781">
    <property type="term" value="F:3'-tRNA processing endoribonuclease activity"/>
    <property type="evidence" value="ECO:0007669"/>
    <property type="project" value="TreeGrafter"/>
</dbReference>
<dbReference type="STRING" id="903503.MEPCIT_014"/>
<comment type="catalytic activity">
    <reaction evidence="7">
        <text>Endonucleolytic cleavage of RNA, removing 5'-extranucleotides from tRNA precursor.</text>
        <dbReference type="EC" id="3.1.26.5"/>
    </reaction>
</comment>
<keyword evidence="3 7" id="KW-0540">Nuclease</keyword>
<evidence type="ECO:0000256" key="6">
    <source>
        <dbReference type="ARBA" id="ARBA00022884"/>
    </source>
</evidence>
<gene>
    <name evidence="7 9" type="primary">rnpA</name>
    <name evidence="9" type="ordered locus">MEPCIT_014</name>
</gene>
<evidence type="ECO:0000256" key="3">
    <source>
        <dbReference type="ARBA" id="ARBA00022722"/>
    </source>
</evidence>
<dbReference type="RefSeq" id="WP_013975433.1">
    <property type="nucleotide sequence ID" value="NC_015735.1"/>
</dbReference>
<evidence type="ECO:0000256" key="8">
    <source>
        <dbReference type="NCBIfam" id="TIGR00188"/>
    </source>
</evidence>